<evidence type="ECO:0000256" key="5">
    <source>
        <dbReference type="SAM" id="Phobius"/>
    </source>
</evidence>
<dbReference type="Proteomes" id="UP000249633">
    <property type="component" value="Unassembled WGS sequence"/>
</dbReference>
<dbReference type="GO" id="GO:0016020">
    <property type="term" value="C:membrane"/>
    <property type="evidence" value="ECO:0007669"/>
    <property type="project" value="UniProtKB-SubCell"/>
</dbReference>
<dbReference type="PANTHER" id="PTHR37422">
    <property type="entry name" value="TEICHURONIC ACID BIOSYNTHESIS PROTEIN TUAE"/>
    <property type="match status" value="1"/>
</dbReference>
<evidence type="ECO:0000256" key="2">
    <source>
        <dbReference type="ARBA" id="ARBA00022692"/>
    </source>
</evidence>
<evidence type="ECO:0000313" key="8">
    <source>
        <dbReference type="Proteomes" id="UP000249633"/>
    </source>
</evidence>
<keyword evidence="4 5" id="KW-0472">Membrane</keyword>
<organism evidence="7 8">
    <name type="scientific">Roseateles depolymerans</name>
    <dbReference type="NCBI Taxonomy" id="76731"/>
    <lineage>
        <taxon>Bacteria</taxon>
        <taxon>Pseudomonadati</taxon>
        <taxon>Pseudomonadota</taxon>
        <taxon>Betaproteobacteria</taxon>
        <taxon>Burkholderiales</taxon>
        <taxon>Sphaerotilaceae</taxon>
        <taxon>Roseateles</taxon>
    </lineage>
</organism>
<feature type="transmembrane region" description="Helical" evidence="5">
    <location>
        <begin position="245"/>
        <end position="267"/>
    </location>
</feature>
<feature type="transmembrane region" description="Helical" evidence="5">
    <location>
        <begin position="99"/>
        <end position="116"/>
    </location>
</feature>
<feature type="domain" description="O-antigen ligase-related" evidence="6">
    <location>
        <begin position="203"/>
        <end position="340"/>
    </location>
</feature>
<feature type="transmembrane region" description="Helical" evidence="5">
    <location>
        <begin position="367"/>
        <end position="384"/>
    </location>
</feature>
<dbReference type="PANTHER" id="PTHR37422:SF13">
    <property type="entry name" value="LIPOPOLYSACCHARIDE BIOSYNTHESIS PROTEIN PA4999-RELATED"/>
    <property type="match status" value="1"/>
</dbReference>
<feature type="transmembrane region" description="Helical" evidence="5">
    <location>
        <begin position="128"/>
        <end position="151"/>
    </location>
</feature>
<feature type="transmembrane region" description="Helical" evidence="5">
    <location>
        <begin position="42"/>
        <end position="59"/>
    </location>
</feature>
<feature type="transmembrane region" description="Helical" evidence="5">
    <location>
        <begin position="171"/>
        <end position="192"/>
    </location>
</feature>
<dbReference type="EMBL" id="QFOD01000013">
    <property type="protein sequence ID" value="PZP30678.1"/>
    <property type="molecule type" value="Genomic_DNA"/>
</dbReference>
<evidence type="ECO:0000313" key="7">
    <source>
        <dbReference type="EMBL" id="PZP30678.1"/>
    </source>
</evidence>
<dbReference type="Pfam" id="PF04932">
    <property type="entry name" value="Wzy_C"/>
    <property type="match status" value="1"/>
</dbReference>
<name>A0A2W5DIP1_9BURK</name>
<evidence type="ECO:0000256" key="4">
    <source>
        <dbReference type="ARBA" id="ARBA00023136"/>
    </source>
</evidence>
<evidence type="ECO:0000256" key="1">
    <source>
        <dbReference type="ARBA" id="ARBA00004141"/>
    </source>
</evidence>
<feature type="transmembrane region" description="Helical" evidence="5">
    <location>
        <begin position="390"/>
        <end position="406"/>
    </location>
</feature>
<evidence type="ECO:0000259" key="6">
    <source>
        <dbReference type="Pfam" id="PF04932"/>
    </source>
</evidence>
<sequence>MPNQRLPDIRSPLNSWFIVLLLLMLPAMPALAGSAHDGSRTLQIISFPLITGLALMYGWRSGLSSRTVVNETPGFQSLILLGVLAVATADRPEIALREWLLGLSLIGCSLFMGQSAQAAGPPLIERRILPFLIGGATLYAALELALLVSGIVQDQVLDYWQVFAGYSNPRFFNHTQTLLIPLLVGMLGLSTLKGLWRGLAWFALVANAFFLLTLMGRATGLALVIGTLVASGLFGAQGHAFLRRLVLAFVGGALLYALIIRALPAALGMDELPAFRDLGERNSIEARLYLWGIALRDIAAHPWLGIGPMHYAHHFNGEAAHPHNIYLQVAAEYGLPFFAVLTAMVARGLWRSTRRLRELMQRQPDPLALGCYVAIIGALVDGAFSGNFVMPLPQMWIVLTVALFLARLQPKPREPAKTPSATRSRIALACWGTLLVGQVWLIAASLPEFLQSTPRITGAPEVPATATRLNPRFWQDGWF</sequence>
<proteinExistence type="predicted"/>
<feature type="transmembrane region" description="Helical" evidence="5">
    <location>
        <begin position="199"/>
        <end position="225"/>
    </location>
</feature>
<keyword evidence="3 5" id="KW-1133">Transmembrane helix</keyword>
<reference evidence="7 8" key="1">
    <citation type="submission" date="2017-08" db="EMBL/GenBank/DDBJ databases">
        <title>Infants hospitalized years apart are colonized by the same room-sourced microbial strains.</title>
        <authorList>
            <person name="Brooks B."/>
            <person name="Olm M.R."/>
            <person name="Firek B.A."/>
            <person name="Baker R."/>
            <person name="Thomas B.C."/>
            <person name="Morowitz M.J."/>
            <person name="Banfield J.F."/>
        </authorList>
    </citation>
    <scope>NUCLEOTIDE SEQUENCE [LARGE SCALE GENOMIC DNA]</scope>
    <source>
        <strain evidence="7">S2_012_000_R2_81</strain>
    </source>
</reference>
<protein>
    <recommendedName>
        <fullName evidence="6">O-antigen ligase-related domain-containing protein</fullName>
    </recommendedName>
</protein>
<comment type="subcellular location">
    <subcellularLocation>
        <location evidence="1">Membrane</location>
        <topology evidence="1">Multi-pass membrane protein</topology>
    </subcellularLocation>
</comment>
<accession>A0A2W5DIP1</accession>
<feature type="transmembrane region" description="Helical" evidence="5">
    <location>
        <begin position="426"/>
        <end position="446"/>
    </location>
</feature>
<keyword evidence="2 5" id="KW-0812">Transmembrane</keyword>
<dbReference type="AlphaFoldDB" id="A0A2W5DIP1"/>
<comment type="caution">
    <text evidence="7">The sequence shown here is derived from an EMBL/GenBank/DDBJ whole genome shotgun (WGS) entry which is preliminary data.</text>
</comment>
<evidence type="ECO:0000256" key="3">
    <source>
        <dbReference type="ARBA" id="ARBA00022989"/>
    </source>
</evidence>
<dbReference type="InterPro" id="IPR007016">
    <property type="entry name" value="O-antigen_ligase-rel_domated"/>
</dbReference>
<dbReference type="InterPro" id="IPR051533">
    <property type="entry name" value="WaaL-like"/>
</dbReference>
<feature type="transmembrane region" description="Helical" evidence="5">
    <location>
        <begin position="325"/>
        <end position="346"/>
    </location>
</feature>
<gene>
    <name evidence="7" type="ORF">DI603_14220</name>
</gene>